<evidence type="ECO:0000256" key="6">
    <source>
        <dbReference type="ARBA" id="ARBA00022989"/>
    </source>
</evidence>
<evidence type="ECO:0000256" key="7">
    <source>
        <dbReference type="ARBA" id="ARBA00023136"/>
    </source>
</evidence>
<organism evidence="11 12">
    <name type="scientific">Sphingomonas colocasiae</name>
    <dbReference type="NCBI Taxonomy" id="1848973"/>
    <lineage>
        <taxon>Bacteria</taxon>
        <taxon>Pseudomonadati</taxon>
        <taxon>Pseudomonadota</taxon>
        <taxon>Alphaproteobacteria</taxon>
        <taxon>Sphingomonadales</taxon>
        <taxon>Sphingomonadaceae</taxon>
        <taxon>Sphingomonas</taxon>
    </lineage>
</organism>
<evidence type="ECO:0000256" key="9">
    <source>
        <dbReference type="NCBIfam" id="TIGR01400"/>
    </source>
</evidence>
<reference evidence="11 12" key="1">
    <citation type="submission" date="2021-08" db="EMBL/GenBank/DDBJ databases">
        <authorList>
            <person name="Tuo L."/>
        </authorList>
    </citation>
    <scope>NUCLEOTIDE SEQUENCE [LARGE SCALE GENOMIC DNA]</scope>
    <source>
        <strain evidence="11 12">JCM 31229</strain>
    </source>
</reference>
<feature type="transmembrane region" description="Helical" evidence="10">
    <location>
        <begin position="216"/>
        <end position="239"/>
    </location>
</feature>
<comment type="function">
    <text evidence="1 10">Role in flagellar biosynthesis.</text>
</comment>
<comment type="caution">
    <text evidence="11">The sequence shown here is derived from an EMBL/GenBank/DDBJ whole genome shotgun (WGS) entry which is preliminary data.</text>
</comment>
<keyword evidence="12" id="KW-1185">Reference proteome</keyword>
<sequence length="261" mass="26544">MIAVDFGFGTLEAELWRMMFIMTRIGAALLAAPIFSSAGVPVQLRVAITGAVAILVTAWTDVAAPAALLSAAGLVAMASEVLIGLAMGFVIQLTFAAPTIAAEVISGTMGMSIATAADPNSGAGSTALGQYFSILLTLAFLAVDAHLQFVSLIVRSYTVFPPGGSWLSAAQFEQVVSFGGDMLATAVLLALPVTLILILVNVVTGIVSRSAPSLNLFALGLPAGVFAGIIALVISAPLLNEQLLGLAGDAVADVETMLVAR</sequence>
<name>A0ABS7PTW6_9SPHN</name>
<feature type="transmembrane region" description="Helical" evidence="10">
    <location>
        <begin position="42"/>
        <end position="60"/>
    </location>
</feature>
<evidence type="ECO:0000256" key="2">
    <source>
        <dbReference type="ARBA" id="ARBA00009772"/>
    </source>
</evidence>
<feature type="transmembrane region" description="Helical" evidence="10">
    <location>
        <begin position="15"/>
        <end position="35"/>
    </location>
</feature>
<dbReference type="Proteomes" id="UP000706039">
    <property type="component" value="Unassembled WGS sequence"/>
</dbReference>
<keyword evidence="11" id="KW-0282">Flagellum</keyword>
<keyword evidence="5 10" id="KW-0812">Transmembrane</keyword>
<dbReference type="InterPro" id="IPR006303">
    <property type="entry name" value="FliR"/>
</dbReference>
<proteinExistence type="inferred from homology"/>
<comment type="similarity">
    <text evidence="2 10">Belongs to the FliR/MopE/SpaR family.</text>
</comment>
<keyword evidence="11" id="KW-0966">Cell projection</keyword>
<feature type="transmembrane region" description="Helical" evidence="10">
    <location>
        <begin position="131"/>
        <end position="154"/>
    </location>
</feature>
<dbReference type="PANTHER" id="PTHR30065">
    <property type="entry name" value="FLAGELLAR BIOSYNTHETIC PROTEIN FLIR"/>
    <property type="match status" value="1"/>
</dbReference>
<evidence type="ECO:0000256" key="4">
    <source>
        <dbReference type="ARBA" id="ARBA00022475"/>
    </source>
</evidence>
<evidence type="ECO:0000256" key="5">
    <source>
        <dbReference type="ARBA" id="ARBA00022692"/>
    </source>
</evidence>
<evidence type="ECO:0000256" key="8">
    <source>
        <dbReference type="ARBA" id="ARBA00023143"/>
    </source>
</evidence>
<accession>A0ABS7PTW6</accession>
<keyword evidence="4 10" id="KW-1003">Cell membrane</keyword>
<feature type="transmembrane region" description="Helical" evidence="10">
    <location>
        <begin position="182"/>
        <end position="204"/>
    </location>
</feature>
<keyword evidence="11" id="KW-0969">Cilium</keyword>
<dbReference type="Pfam" id="PF01311">
    <property type="entry name" value="Bac_export_1"/>
    <property type="match status" value="1"/>
</dbReference>
<dbReference type="PRINTS" id="PR00953">
    <property type="entry name" value="TYPE3IMRPROT"/>
</dbReference>
<protein>
    <recommendedName>
        <fullName evidence="3 9">Flagellar biosynthetic protein FliR</fullName>
    </recommendedName>
</protein>
<comment type="subcellular location">
    <subcellularLocation>
        <location evidence="10">Cell membrane</location>
        <topology evidence="10">Multi-pass membrane protein</topology>
    </subcellularLocation>
    <subcellularLocation>
        <location evidence="10">Bacterial flagellum basal body</location>
    </subcellularLocation>
</comment>
<dbReference type="PANTHER" id="PTHR30065:SF1">
    <property type="entry name" value="SURFACE PRESENTATION OF ANTIGENS PROTEIN SPAR"/>
    <property type="match status" value="1"/>
</dbReference>
<keyword evidence="6 10" id="KW-1133">Transmembrane helix</keyword>
<keyword evidence="8 10" id="KW-0975">Bacterial flagellum</keyword>
<keyword evidence="7 10" id="KW-0472">Membrane</keyword>
<evidence type="ECO:0000256" key="3">
    <source>
        <dbReference type="ARBA" id="ARBA00021717"/>
    </source>
</evidence>
<evidence type="ECO:0000256" key="1">
    <source>
        <dbReference type="ARBA" id="ARBA00002578"/>
    </source>
</evidence>
<dbReference type="RefSeq" id="WP_222991544.1">
    <property type="nucleotide sequence ID" value="NZ_JAINVV010000009.1"/>
</dbReference>
<evidence type="ECO:0000313" key="11">
    <source>
        <dbReference type="EMBL" id="MBY8824434.1"/>
    </source>
</evidence>
<dbReference type="EMBL" id="JAINVV010000009">
    <property type="protein sequence ID" value="MBY8824434.1"/>
    <property type="molecule type" value="Genomic_DNA"/>
</dbReference>
<dbReference type="NCBIfam" id="TIGR01400">
    <property type="entry name" value="fliR"/>
    <property type="match status" value="1"/>
</dbReference>
<evidence type="ECO:0000256" key="10">
    <source>
        <dbReference type="RuleBase" id="RU362071"/>
    </source>
</evidence>
<dbReference type="InterPro" id="IPR002010">
    <property type="entry name" value="T3SS_IM_R"/>
</dbReference>
<gene>
    <name evidence="11" type="primary">fliR</name>
    <name evidence="11" type="ORF">K7G82_19170</name>
</gene>
<evidence type="ECO:0000313" key="12">
    <source>
        <dbReference type="Proteomes" id="UP000706039"/>
    </source>
</evidence>